<keyword evidence="3" id="KW-0946">Virion</keyword>
<dbReference type="EMBL" id="JABRWJ010000003">
    <property type="protein sequence ID" value="NRF67826.1"/>
    <property type="molecule type" value="Genomic_DNA"/>
</dbReference>
<feature type="chain" id="PRO_5045539683" evidence="1">
    <location>
        <begin position="26"/>
        <end position="319"/>
    </location>
</feature>
<dbReference type="RefSeq" id="WP_173122909.1">
    <property type="nucleotide sequence ID" value="NZ_JABRWJ010000003.1"/>
</dbReference>
<evidence type="ECO:0000259" key="2">
    <source>
        <dbReference type="Pfam" id="PF05229"/>
    </source>
</evidence>
<accession>A0ABX2EGW6</accession>
<dbReference type="PANTHER" id="PTHR37089:SF4">
    <property type="entry name" value="EXPORTED PROTEIN"/>
    <property type="match status" value="1"/>
</dbReference>
<gene>
    <name evidence="3" type="ORF">HLB44_12605</name>
</gene>
<evidence type="ECO:0000256" key="1">
    <source>
        <dbReference type="SAM" id="SignalP"/>
    </source>
</evidence>
<organism evidence="3 4">
    <name type="scientific">Pseudaquabacterium terrae</name>
    <dbReference type="NCBI Taxonomy" id="2732868"/>
    <lineage>
        <taxon>Bacteria</taxon>
        <taxon>Pseudomonadati</taxon>
        <taxon>Pseudomonadota</taxon>
        <taxon>Betaproteobacteria</taxon>
        <taxon>Burkholderiales</taxon>
        <taxon>Sphaerotilaceae</taxon>
        <taxon>Pseudaquabacterium</taxon>
    </lineage>
</organism>
<dbReference type="InterPro" id="IPR007893">
    <property type="entry name" value="Spore_coat_U/FanG"/>
</dbReference>
<dbReference type="Pfam" id="PF05229">
    <property type="entry name" value="SCPU"/>
    <property type="match status" value="2"/>
</dbReference>
<keyword evidence="3" id="KW-0167">Capsid protein</keyword>
<dbReference type="SMART" id="SM00972">
    <property type="entry name" value="SCPU"/>
    <property type="match status" value="2"/>
</dbReference>
<feature type="domain" description="Spore coat protein U/FanG" evidence="2">
    <location>
        <begin position="185"/>
        <end position="316"/>
    </location>
</feature>
<keyword evidence="4" id="KW-1185">Reference proteome</keyword>
<sequence length="319" mass="32929">MNRSTLLRILFTLAALVAASLPARAALTCSATQANLNFGTIDVTQNTSFSTQVAQTTTCSGGTPDAYIKLCWIFNAGSGGQSSGGSPRYMKNGSNLLAYDLYMDAAHQEVWNDWYWVATVRLDGSGNKTLNGFNDVYAKVNAGQQSVVPGAYSSTFSGGEVALIYGYASEGNCFGGLLNSSPTPVFDVTATVPTVCSVSASTLNFGSTGVLTANVDSTTTVSATCTNGTPYTISLSLGSGAGVTLPTARKMTNAGATVTYGLYRDSGRTQGWGSSIGTDIVAATGTGLAQNHTVYGRIPAQTTPAPATYSDSIVVTVTY</sequence>
<feature type="signal peptide" evidence="1">
    <location>
        <begin position="1"/>
        <end position="25"/>
    </location>
</feature>
<evidence type="ECO:0000313" key="4">
    <source>
        <dbReference type="Proteomes" id="UP000737171"/>
    </source>
</evidence>
<name>A0ABX2EGW6_9BURK</name>
<evidence type="ECO:0000313" key="3">
    <source>
        <dbReference type="EMBL" id="NRF67826.1"/>
    </source>
</evidence>
<keyword evidence="1" id="KW-0732">Signal</keyword>
<feature type="domain" description="Spore coat protein U/FanG" evidence="2">
    <location>
        <begin position="20"/>
        <end position="156"/>
    </location>
</feature>
<proteinExistence type="predicted"/>
<dbReference type="PANTHER" id="PTHR37089">
    <property type="entry name" value="PROTEIN U-RELATED"/>
    <property type="match status" value="1"/>
</dbReference>
<reference evidence="3 4" key="1">
    <citation type="submission" date="2020-05" db="EMBL/GenBank/DDBJ databases">
        <title>Aquincola sp. isolate from soil.</title>
        <authorList>
            <person name="Han J."/>
            <person name="Kim D.-U."/>
        </authorList>
    </citation>
    <scope>NUCLEOTIDE SEQUENCE [LARGE SCALE GENOMIC DNA]</scope>
    <source>
        <strain evidence="3 4">S2</strain>
    </source>
</reference>
<comment type="caution">
    <text evidence="3">The sequence shown here is derived from an EMBL/GenBank/DDBJ whole genome shotgun (WGS) entry which is preliminary data.</text>
</comment>
<dbReference type="Proteomes" id="UP000737171">
    <property type="component" value="Unassembled WGS sequence"/>
</dbReference>
<protein>
    <submittedName>
        <fullName evidence="3">Spore coat protein U domain-containing protein</fullName>
    </submittedName>
</protein>
<dbReference type="InterPro" id="IPR053167">
    <property type="entry name" value="Spore_coat_component"/>
</dbReference>